<dbReference type="OrthoDB" id="6159439at2759"/>
<proteinExistence type="inferred from homology"/>
<dbReference type="SMART" id="SM00389">
    <property type="entry name" value="HOX"/>
    <property type="match status" value="1"/>
</dbReference>
<evidence type="ECO:0000256" key="9">
    <source>
        <dbReference type="PROSITE-ProRule" id="PRU00108"/>
    </source>
</evidence>
<feature type="region of interest" description="Disordered" evidence="11">
    <location>
        <begin position="1"/>
        <end position="61"/>
    </location>
</feature>
<keyword evidence="2" id="KW-0217">Developmental protein</keyword>
<dbReference type="GO" id="GO:0000977">
    <property type="term" value="F:RNA polymerase II transcription regulatory region sequence-specific DNA binding"/>
    <property type="evidence" value="ECO:0007669"/>
    <property type="project" value="TreeGrafter"/>
</dbReference>
<dbReference type="FunFam" id="1.10.10.60:FF:000053">
    <property type="entry name" value="H6 family homeobox 2"/>
    <property type="match status" value="1"/>
</dbReference>
<feature type="compositionally biased region" description="Polar residues" evidence="11">
    <location>
        <begin position="15"/>
        <end position="28"/>
    </location>
</feature>
<gene>
    <name evidence="13" type="ORF">CAUJ_LOCUS1039</name>
</gene>
<keyword evidence="5 9" id="KW-0371">Homeobox</keyword>
<sequence length="299" mass="33742">MSVSPDNLKKEVSSEETITAESQKTRFSIRNILDDDQKRFAHNSPSGSSEGSSNQDSEQMIPLPFNPRFALPFLLGQGLIANGGPSQLLASLPIMPWIAVQNPMLHLKLQEPHNAQGGSQLDWWKPNGIRRGGRRRRHEKPQKSAFSQENFLGVDDDGNAGDPLLNRKKKTRTVFSRNQVSQLEMAFEMKRYLSSQERSHLAEKLRLTETQVKIWFQNRRNKYKRQAQTDDPNGALQMHRANLFAMQQNAPCLQNSLMPQPVANPLNLHPVIPPQMDPGAAARFLFNYSALAAQAQNLI</sequence>
<evidence type="ECO:0000313" key="14">
    <source>
        <dbReference type="Proteomes" id="UP000835052"/>
    </source>
</evidence>
<feature type="domain" description="Homeobox" evidence="12">
    <location>
        <begin position="166"/>
        <end position="226"/>
    </location>
</feature>
<dbReference type="AlphaFoldDB" id="A0A8S1GUC3"/>
<dbReference type="Proteomes" id="UP000835052">
    <property type="component" value="Unassembled WGS sequence"/>
</dbReference>
<evidence type="ECO:0000256" key="7">
    <source>
        <dbReference type="ARBA" id="ARBA00023242"/>
    </source>
</evidence>
<comment type="subcellular location">
    <subcellularLocation>
        <location evidence="1 9 10">Nucleus</location>
    </subcellularLocation>
</comment>
<evidence type="ECO:0000259" key="12">
    <source>
        <dbReference type="PROSITE" id="PS50071"/>
    </source>
</evidence>
<evidence type="ECO:0000256" key="11">
    <source>
        <dbReference type="SAM" id="MobiDB-lite"/>
    </source>
</evidence>
<evidence type="ECO:0000256" key="10">
    <source>
        <dbReference type="RuleBase" id="RU000682"/>
    </source>
</evidence>
<dbReference type="SUPFAM" id="SSF46689">
    <property type="entry name" value="Homeodomain-like"/>
    <property type="match status" value="1"/>
</dbReference>
<dbReference type="InterPro" id="IPR051300">
    <property type="entry name" value="HMX_Homeobox_TF"/>
</dbReference>
<evidence type="ECO:0000256" key="5">
    <source>
        <dbReference type="ARBA" id="ARBA00023155"/>
    </source>
</evidence>
<evidence type="ECO:0000256" key="1">
    <source>
        <dbReference type="ARBA" id="ARBA00004123"/>
    </source>
</evidence>
<keyword evidence="7 9" id="KW-0539">Nucleus</keyword>
<dbReference type="Gene3D" id="1.10.10.60">
    <property type="entry name" value="Homeodomain-like"/>
    <property type="match status" value="1"/>
</dbReference>
<evidence type="ECO:0000256" key="8">
    <source>
        <dbReference type="ARBA" id="ARBA00038165"/>
    </source>
</evidence>
<dbReference type="PROSITE" id="PS00027">
    <property type="entry name" value="HOMEOBOX_1"/>
    <property type="match status" value="1"/>
</dbReference>
<keyword evidence="14" id="KW-1185">Reference proteome</keyword>
<evidence type="ECO:0000313" key="13">
    <source>
        <dbReference type="EMBL" id="CAD6185120.1"/>
    </source>
</evidence>
<dbReference type="PRINTS" id="PR00024">
    <property type="entry name" value="HOMEOBOX"/>
</dbReference>
<evidence type="ECO:0000256" key="2">
    <source>
        <dbReference type="ARBA" id="ARBA00022473"/>
    </source>
</evidence>
<keyword evidence="6" id="KW-0804">Transcription</keyword>
<protein>
    <recommendedName>
        <fullName evidence="12">Homeobox domain-containing protein</fullName>
    </recommendedName>
</protein>
<feature type="DNA-binding region" description="Homeobox" evidence="9">
    <location>
        <begin position="168"/>
        <end position="227"/>
    </location>
</feature>
<dbReference type="PANTHER" id="PTHR46110:SF3">
    <property type="entry name" value="HOMEOBOX PROTEIN HMX"/>
    <property type="match status" value="1"/>
</dbReference>
<evidence type="ECO:0000256" key="3">
    <source>
        <dbReference type="ARBA" id="ARBA00023015"/>
    </source>
</evidence>
<accession>A0A8S1GUC3</accession>
<evidence type="ECO:0000256" key="6">
    <source>
        <dbReference type="ARBA" id="ARBA00023163"/>
    </source>
</evidence>
<name>A0A8S1GUC3_9PELO</name>
<evidence type="ECO:0000256" key="4">
    <source>
        <dbReference type="ARBA" id="ARBA00023125"/>
    </source>
</evidence>
<dbReference type="PROSITE" id="PS50071">
    <property type="entry name" value="HOMEOBOX_2"/>
    <property type="match status" value="1"/>
</dbReference>
<dbReference type="InterPro" id="IPR009057">
    <property type="entry name" value="Homeodomain-like_sf"/>
</dbReference>
<dbReference type="EMBL" id="CAJGYM010000002">
    <property type="protein sequence ID" value="CAD6185120.1"/>
    <property type="molecule type" value="Genomic_DNA"/>
</dbReference>
<feature type="compositionally biased region" description="Basic residues" evidence="11">
    <location>
        <begin position="131"/>
        <end position="140"/>
    </location>
</feature>
<dbReference type="Pfam" id="PF00046">
    <property type="entry name" value="Homeodomain"/>
    <property type="match status" value="1"/>
</dbReference>
<dbReference type="InterPro" id="IPR017970">
    <property type="entry name" value="Homeobox_CS"/>
</dbReference>
<comment type="caution">
    <text evidence="13">The sequence shown here is derived from an EMBL/GenBank/DDBJ whole genome shotgun (WGS) entry which is preliminary data.</text>
</comment>
<reference evidence="13" key="1">
    <citation type="submission" date="2020-10" db="EMBL/GenBank/DDBJ databases">
        <authorList>
            <person name="Kikuchi T."/>
        </authorList>
    </citation>
    <scope>NUCLEOTIDE SEQUENCE</scope>
    <source>
        <strain evidence="13">NKZ352</strain>
    </source>
</reference>
<dbReference type="PANTHER" id="PTHR46110">
    <property type="entry name" value="HOMEOBOX PROTEIN HMX"/>
    <property type="match status" value="1"/>
</dbReference>
<keyword evidence="4 9" id="KW-0238">DNA-binding</keyword>
<dbReference type="GO" id="GO:0005634">
    <property type="term" value="C:nucleus"/>
    <property type="evidence" value="ECO:0007669"/>
    <property type="project" value="UniProtKB-SubCell"/>
</dbReference>
<dbReference type="CDD" id="cd00086">
    <property type="entry name" value="homeodomain"/>
    <property type="match status" value="1"/>
</dbReference>
<keyword evidence="3" id="KW-0805">Transcription regulation</keyword>
<feature type="compositionally biased region" description="Low complexity" evidence="11">
    <location>
        <begin position="43"/>
        <end position="59"/>
    </location>
</feature>
<organism evidence="13 14">
    <name type="scientific">Caenorhabditis auriculariae</name>
    <dbReference type="NCBI Taxonomy" id="2777116"/>
    <lineage>
        <taxon>Eukaryota</taxon>
        <taxon>Metazoa</taxon>
        <taxon>Ecdysozoa</taxon>
        <taxon>Nematoda</taxon>
        <taxon>Chromadorea</taxon>
        <taxon>Rhabditida</taxon>
        <taxon>Rhabditina</taxon>
        <taxon>Rhabditomorpha</taxon>
        <taxon>Rhabditoidea</taxon>
        <taxon>Rhabditidae</taxon>
        <taxon>Peloderinae</taxon>
        <taxon>Caenorhabditis</taxon>
    </lineage>
</organism>
<dbReference type="InterPro" id="IPR001356">
    <property type="entry name" value="HD"/>
</dbReference>
<feature type="region of interest" description="Disordered" evidence="11">
    <location>
        <begin position="116"/>
        <end position="145"/>
    </location>
</feature>
<dbReference type="InterPro" id="IPR020479">
    <property type="entry name" value="HD_metazoa"/>
</dbReference>
<dbReference type="GO" id="GO:0000981">
    <property type="term" value="F:DNA-binding transcription factor activity, RNA polymerase II-specific"/>
    <property type="evidence" value="ECO:0007669"/>
    <property type="project" value="InterPro"/>
</dbReference>
<comment type="similarity">
    <text evidence="8">Belongs to the HMX homeobox family.</text>
</comment>